<dbReference type="GeneID" id="96008800"/>
<gene>
    <name evidence="1" type="ORF">WHR41_07357</name>
</gene>
<keyword evidence="2" id="KW-1185">Reference proteome</keyword>
<evidence type="ECO:0000313" key="2">
    <source>
        <dbReference type="Proteomes" id="UP000803884"/>
    </source>
</evidence>
<accession>A0AB34KIT4</accession>
<proteinExistence type="predicted"/>
<dbReference type="RefSeq" id="XP_069227028.1">
    <property type="nucleotide sequence ID" value="XM_069375962.1"/>
</dbReference>
<dbReference type="EMBL" id="JAAQHG020000030">
    <property type="protein sequence ID" value="KAL1583922.1"/>
    <property type="molecule type" value="Genomic_DNA"/>
</dbReference>
<comment type="caution">
    <text evidence="1">The sequence shown here is derived from an EMBL/GenBank/DDBJ whole genome shotgun (WGS) entry which is preliminary data.</text>
</comment>
<protein>
    <submittedName>
        <fullName evidence="1">Uncharacterized protein</fullName>
    </submittedName>
</protein>
<reference evidence="1 2" key="1">
    <citation type="journal article" date="2020" name="Microbiol. Resour. Announc.">
        <title>Draft Genome Sequence of a Cladosporium Species Isolated from the Mesophotic Ascidian Didemnum maculosum.</title>
        <authorList>
            <person name="Gioti A."/>
            <person name="Siaperas R."/>
            <person name="Nikolaivits E."/>
            <person name="Le Goff G."/>
            <person name="Ouazzani J."/>
            <person name="Kotoulas G."/>
            <person name="Topakas E."/>
        </authorList>
    </citation>
    <scope>NUCLEOTIDE SEQUENCE [LARGE SCALE GENOMIC DNA]</scope>
    <source>
        <strain evidence="1 2">TM138-S3</strain>
    </source>
</reference>
<sequence>MTNVQTVQIVFGHPRLSEALLRCFFDQDRPTKIKHLWLENVRILEGTEIEIQDHKYGLPKHLNFHGLKSLRFRRLPMETVQQAHGQTGLNPAYFNHARGNRSTELQNGFGGQYLTNTVAVGAELVSGQEQVEQVMEATESPDEPVPFQNLMGPAHKFDDAIYAAVSGQVALPAEVLAAAEPSHHRRSILAYQAPWYLPVQELPPEEARMFRQLFRANGPTAGKTALALLGSAKDTLTSLTLDWAMTAPDESSMNREDYEGWLRWYLQLFDLRFPSLQVFQYRNAIVDKSMLPSGLFLLDHSNLSSADYPEKRPLTGQPRSTVFDMGLKPLEFIEAHPKLKCLAWPMDQFFAPHPRHDIEGRVQMVISRLATMLVDLRVDACYCGMGEPHSDNYSPGWETEDTLSRRRFIAEFAAEMRTVTSIKIEGGIPLDERRETIRALRHCKLEKIVFIGTCSTIGNTWGAGGTDGTLTDDERDFLEEEDETFIKEIIKRAPVAPNLDLPFRPDYGWRGRPPMTYTIAAYHGASIRELKFCGYKGAPDLFNPSHLAESLLDPLLHFPRLEALTLSLKLDTSHGNATHDDSVIASWLAPRNPTTTALVAAPGSAPPDSWARQLEYFEPEYLAWTAVWFAQDFLSAEARRQPGGVRFRASFCMGDWGGIFDLDVWVGCGGSGKAVLLGFEGPREESEEGRRREKLVGRRWFGSGLRLGG</sequence>
<dbReference type="AlphaFoldDB" id="A0AB34KIT4"/>
<organism evidence="1 2">
    <name type="scientific">Cladosporium halotolerans</name>
    <dbReference type="NCBI Taxonomy" id="1052096"/>
    <lineage>
        <taxon>Eukaryota</taxon>
        <taxon>Fungi</taxon>
        <taxon>Dikarya</taxon>
        <taxon>Ascomycota</taxon>
        <taxon>Pezizomycotina</taxon>
        <taxon>Dothideomycetes</taxon>
        <taxon>Dothideomycetidae</taxon>
        <taxon>Cladosporiales</taxon>
        <taxon>Cladosporiaceae</taxon>
        <taxon>Cladosporium</taxon>
    </lineage>
</organism>
<name>A0AB34KIT4_9PEZI</name>
<dbReference type="Proteomes" id="UP000803884">
    <property type="component" value="Unassembled WGS sequence"/>
</dbReference>
<evidence type="ECO:0000313" key="1">
    <source>
        <dbReference type="EMBL" id="KAL1583922.1"/>
    </source>
</evidence>